<keyword evidence="7" id="KW-1015">Disulfide bond</keyword>
<proteinExistence type="evidence at transcript level"/>
<feature type="non-terminal residue" evidence="12">
    <location>
        <position position="1"/>
    </location>
</feature>
<evidence type="ECO:0000259" key="11">
    <source>
        <dbReference type="PROSITE" id="PS51362"/>
    </source>
</evidence>
<dbReference type="EMBL" id="GANO01000173">
    <property type="protein sequence ID" value="JAB59698.1"/>
    <property type="molecule type" value="mRNA"/>
</dbReference>
<evidence type="ECO:0000256" key="10">
    <source>
        <dbReference type="SAM" id="Phobius"/>
    </source>
</evidence>
<dbReference type="InterPro" id="IPR001111">
    <property type="entry name" value="TGF-b_propeptide"/>
</dbReference>
<feature type="domain" description="TGF-beta family profile" evidence="11">
    <location>
        <begin position="450"/>
        <end position="559"/>
    </location>
</feature>
<dbReference type="InterPro" id="IPR017948">
    <property type="entry name" value="TGFb_CS"/>
</dbReference>
<dbReference type="GO" id="GO:0008083">
    <property type="term" value="F:growth factor activity"/>
    <property type="evidence" value="ECO:0007669"/>
    <property type="project" value="UniProtKB-KW"/>
</dbReference>
<geneLocation type="mitochondrion" evidence="12"/>
<dbReference type="InterPro" id="IPR015615">
    <property type="entry name" value="TGF-beta-rel"/>
</dbReference>
<dbReference type="PANTHER" id="PTHR11848">
    <property type="entry name" value="TGF-BETA FAMILY"/>
    <property type="match status" value="1"/>
</dbReference>
<evidence type="ECO:0000256" key="8">
    <source>
        <dbReference type="RuleBase" id="RU000354"/>
    </source>
</evidence>
<keyword evidence="4" id="KW-0165">Cleavage on pair of basic residues</keyword>
<dbReference type="Gene3D" id="2.60.120.970">
    <property type="match status" value="1"/>
</dbReference>
<accession>U5EX97</accession>
<evidence type="ECO:0000256" key="1">
    <source>
        <dbReference type="ARBA" id="ARBA00004613"/>
    </source>
</evidence>
<evidence type="ECO:0000256" key="4">
    <source>
        <dbReference type="ARBA" id="ARBA00022685"/>
    </source>
</evidence>
<comment type="subcellular location">
    <subcellularLocation>
        <location evidence="1">Secreted</location>
    </subcellularLocation>
</comment>
<evidence type="ECO:0000256" key="7">
    <source>
        <dbReference type="ARBA" id="ARBA00023157"/>
    </source>
</evidence>
<name>U5EX97_9DIPT</name>
<evidence type="ECO:0000256" key="9">
    <source>
        <dbReference type="SAM" id="MobiDB-lite"/>
    </source>
</evidence>
<dbReference type="Pfam" id="PF00688">
    <property type="entry name" value="TGFb_propeptide"/>
    <property type="match status" value="1"/>
</dbReference>
<organism evidence="12">
    <name type="scientific">Corethrella appendiculata</name>
    <dbReference type="NCBI Taxonomy" id="1370023"/>
    <lineage>
        <taxon>Eukaryota</taxon>
        <taxon>Metazoa</taxon>
        <taxon>Ecdysozoa</taxon>
        <taxon>Arthropoda</taxon>
        <taxon>Hexapoda</taxon>
        <taxon>Insecta</taxon>
        <taxon>Pterygota</taxon>
        <taxon>Neoptera</taxon>
        <taxon>Endopterygota</taxon>
        <taxon>Diptera</taxon>
        <taxon>Nematocera</taxon>
        <taxon>Culicoidea</taxon>
        <taxon>Chaoboridae</taxon>
        <taxon>Corethrella</taxon>
    </lineage>
</organism>
<dbReference type="SMART" id="SM00204">
    <property type="entry name" value="TGFB"/>
    <property type="match status" value="1"/>
</dbReference>
<keyword evidence="10" id="KW-0812">Transmembrane</keyword>
<dbReference type="SUPFAM" id="SSF57501">
    <property type="entry name" value="Cystine-knot cytokines"/>
    <property type="match status" value="1"/>
</dbReference>
<evidence type="ECO:0000256" key="6">
    <source>
        <dbReference type="ARBA" id="ARBA00023030"/>
    </source>
</evidence>
<evidence type="ECO:0000256" key="3">
    <source>
        <dbReference type="ARBA" id="ARBA00022525"/>
    </source>
</evidence>
<dbReference type="GO" id="GO:0005615">
    <property type="term" value="C:extracellular space"/>
    <property type="evidence" value="ECO:0007669"/>
    <property type="project" value="TreeGrafter"/>
</dbReference>
<keyword evidence="10" id="KW-1133">Transmembrane helix</keyword>
<dbReference type="CDD" id="cd13751">
    <property type="entry name" value="TGF_beta_GDF8_like"/>
    <property type="match status" value="1"/>
</dbReference>
<dbReference type="InterPro" id="IPR029034">
    <property type="entry name" value="Cystine-knot_cytokine"/>
</dbReference>
<keyword evidence="10" id="KW-0472">Membrane</keyword>
<feature type="region of interest" description="Disordered" evidence="9">
    <location>
        <begin position="103"/>
        <end position="127"/>
    </location>
</feature>
<dbReference type="PROSITE" id="PS00250">
    <property type="entry name" value="TGF_BETA_1"/>
    <property type="match status" value="1"/>
</dbReference>
<feature type="transmembrane region" description="Helical" evidence="10">
    <location>
        <begin position="28"/>
        <end position="48"/>
    </location>
</feature>
<dbReference type="Pfam" id="PF00019">
    <property type="entry name" value="TGF_beta"/>
    <property type="match status" value="1"/>
</dbReference>
<dbReference type="PANTHER" id="PTHR11848:SF262">
    <property type="entry name" value="LD29161P"/>
    <property type="match status" value="1"/>
</dbReference>
<dbReference type="Gene3D" id="2.10.90.10">
    <property type="entry name" value="Cystine-knot cytokines"/>
    <property type="match status" value="1"/>
</dbReference>
<keyword evidence="5" id="KW-0732">Signal</keyword>
<dbReference type="AlphaFoldDB" id="U5EX97"/>
<evidence type="ECO:0000256" key="5">
    <source>
        <dbReference type="ARBA" id="ARBA00022729"/>
    </source>
</evidence>
<comment type="similarity">
    <text evidence="2 8">Belongs to the TGF-beta family.</text>
</comment>
<dbReference type="GO" id="GO:0005125">
    <property type="term" value="F:cytokine activity"/>
    <property type="evidence" value="ECO:0007669"/>
    <property type="project" value="TreeGrafter"/>
</dbReference>
<sequence length="559" mass="65161">NWTNSNFNFNFFSILTLNLASLKKMKFISFYLIIVNLFLFMILLSFSVSNVVSTVACSENKMDKNWQNLKNSSYYFYYKHDINEYENNRDNILPQLEEYDYNDDDYTDDDDQQQHHQPEATLSSSNENLNHILNEEYHLNNYYHRNKPHQDYAQRGGVNGGSSTSGISSNSNFNRNFNKFAGYSCSACQMHDVLREASLESIKAHVLMKLGFEFPPNRGTYPKVSKIILDNFYNNNTHSMDHLDNDKMLSDDPLSYFEYVDGDNAGDIDGYNHITDYIFAFPMKSDTRTSYHRSHRFHQDILHFSFDHVENSDVVGAKLYLYVYGEDWLKDNNNQFNQNNKLAKNSDTTVDSANIHNFNMTIYQLVASNSKIFQYNISTYSDMMPKSRGKFMSIEVTKIVKDWFQNLKLKNHGIAIKSSSSVPHKVIEIDGDAEHSPYLEILVQDKRMKRTKRSLSLNCNEHDNETRCCRYPLTVNFENFGWDWIIAPKRYEANYCAGECTMSFLPKYQHTHVWQLSTSAMPCCSPKKMSPIKLLYFDLSFNIIYSTMPNMIVEKCSCS</sequence>
<keyword evidence="6 8" id="KW-0339">Growth factor</keyword>
<dbReference type="InterPro" id="IPR001839">
    <property type="entry name" value="TGF-b_C"/>
</dbReference>
<dbReference type="PROSITE" id="PS51362">
    <property type="entry name" value="TGF_BETA_2"/>
    <property type="match status" value="1"/>
</dbReference>
<evidence type="ECO:0000256" key="2">
    <source>
        <dbReference type="ARBA" id="ARBA00006656"/>
    </source>
</evidence>
<dbReference type="FunFam" id="2.10.90.10:FF:000006">
    <property type="entry name" value="growth/differentiation factor 8"/>
    <property type="match status" value="1"/>
</dbReference>
<evidence type="ECO:0000313" key="12">
    <source>
        <dbReference type="EMBL" id="JAB59698.1"/>
    </source>
</evidence>
<keyword evidence="12" id="KW-0496">Mitochondrion</keyword>
<protein>
    <submittedName>
        <fullName evidence="12">Putative growth/differentiation factor 8</fullName>
    </submittedName>
</protein>
<keyword evidence="3" id="KW-0964">Secreted</keyword>
<reference evidence="12" key="1">
    <citation type="journal article" date="2014" name="Insect Biochem. Mol. Biol.">
        <title>An insight into the sialome of the frog biting fly, Corethrella appendiculata.</title>
        <authorList>
            <person name="Ribeiro J.M.C."/>
            <person name="Chagas A.C."/>
            <person name="Pham V.M."/>
            <person name="Lounibos L.P."/>
            <person name="Calvo E."/>
        </authorList>
    </citation>
    <scope>NUCLEOTIDE SEQUENCE</scope>
    <source>
        <tissue evidence="12">Salivary glands</tissue>
    </source>
</reference>